<evidence type="ECO:0000313" key="3">
    <source>
        <dbReference type="Proteomes" id="UP000037035"/>
    </source>
</evidence>
<sequence length="320" mass="35594">SNALTNQLKQPNQTLISVAMDAINPTILKTTIETIPVLTEESFLSWKTRITAIFKLGGVKDAMINGEPALEDDDNTILCSIILAKMSALTHRNVVNTANEDNAQLLIYKKWASIEFDSSNIEKFITEVRSALVKMEEVGISLQEDILAYDLIHRLPSSLKNIKKAITHARDITKIKPSTVLNHIKIHLNEQKVTSKNETVSATMFTKEETCCKTAFLQRNQGSHVSFSTFLHSHPNVFVLDSGSTSDMVSDQNLFISLDKSKKGSINTICGSNTLWIEGEGTISLKFNNNLKKENHVSLEGNYHNNFPRTCLPNPPPMPA</sequence>
<proteinExistence type="predicted"/>
<dbReference type="VEuPathDB" id="FungiDB:VP01_1186g2"/>
<dbReference type="InterPro" id="IPR054722">
    <property type="entry name" value="PolX-like_BBD"/>
</dbReference>
<comment type="caution">
    <text evidence="2">The sequence shown here is derived from an EMBL/GenBank/DDBJ whole genome shotgun (WGS) entry which is preliminary data.</text>
</comment>
<dbReference type="AlphaFoldDB" id="A0A0L6VQZ9"/>
<feature type="domain" description="Retrovirus-related Pol polyprotein from transposon TNT 1-94-like beta-barrel" evidence="1">
    <location>
        <begin position="238"/>
        <end position="292"/>
    </location>
</feature>
<gene>
    <name evidence="2" type="ORF">VP01_1186g2</name>
</gene>
<dbReference type="EMBL" id="LAVV01002076">
    <property type="protein sequence ID" value="KNZ63114.1"/>
    <property type="molecule type" value="Genomic_DNA"/>
</dbReference>
<keyword evidence="3" id="KW-1185">Reference proteome</keyword>
<feature type="non-terminal residue" evidence="2">
    <location>
        <position position="1"/>
    </location>
</feature>
<protein>
    <recommendedName>
        <fullName evidence="1">Retrovirus-related Pol polyprotein from transposon TNT 1-94-like beta-barrel domain-containing protein</fullName>
    </recommendedName>
</protein>
<accession>A0A0L6VQZ9</accession>
<reference evidence="2 3" key="1">
    <citation type="submission" date="2015-08" db="EMBL/GenBank/DDBJ databases">
        <title>Next Generation Sequencing and Analysis of the Genome of Puccinia sorghi L Schw, the Causal Agent of Maize Common Rust.</title>
        <authorList>
            <person name="Rochi L."/>
            <person name="Burguener G."/>
            <person name="Darino M."/>
            <person name="Turjanski A."/>
            <person name="Kreff E."/>
            <person name="Dieguez M.J."/>
            <person name="Sacco F."/>
        </authorList>
    </citation>
    <scope>NUCLEOTIDE SEQUENCE [LARGE SCALE GENOMIC DNA]</scope>
    <source>
        <strain evidence="2 3">RO10H11247</strain>
    </source>
</reference>
<organism evidence="2 3">
    <name type="scientific">Puccinia sorghi</name>
    <dbReference type="NCBI Taxonomy" id="27349"/>
    <lineage>
        <taxon>Eukaryota</taxon>
        <taxon>Fungi</taxon>
        <taxon>Dikarya</taxon>
        <taxon>Basidiomycota</taxon>
        <taxon>Pucciniomycotina</taxon>
        <taxon>Pucciniomycetes</taxon>
        <taxon>Pucciniales</taxon>
        <taxon>Pucciniaceae</taxon>
        <taxon>Puccinia</taxon>
    </lineage>
</organism>
<name>A0A0L6VQZ9_9BASI</name>
<dbReference type="Pfam" id="PF14223">
    <property type="entry name" value="Retrotran_gag_2"/>
    <property type="match status" value="1"/>
</dbReference>
<evidence type="ECO:0000259" key="1">
    <source>
        <dbReference type="Pfam" id="PF22936"/>
    </source>
</evidence>
<dbReference type="OrthoDB" id="2847449at2759"/>
<evidence type="ECO:0000313" key="2">
    <source>
        <dbReference type="EMBL" id="KNZ63114.1"/>
    </source>
</evidence>
<dbReference type="Pfam" id="PF22936">
    <property type="entry name" value="Pol_BBD"/>
    <property type="match status" value="1"/>
</dbReference>
<dbReference type="Proteomes" id="UP000037035">
    <property type="component" value="Unassembled WGS sequence"/>
</dbReference>